<dbReference type="SUPFAM" id="SSF46626">
    <property type="entry name" value="Cytochrome c"/>
    <property type="match status" value="1"/>
</dbReference>
<evidence type="ECO:0000256" key="1">
    <source>
        <dbReference type="ARBA" id="ARBA00004370"/>
    </source>
</evidence>
<keyword evidence="14" id="KW-1185">Reference proteome</keyword>
<comment type="cofactor">
    <cofactor evidence="9">
        <name>heme c</name>
        <dbReference type="ChEBI" id="CHEBI:61717"/>
    </cofactor>
    <text evidence="9">Binds 1 heme c group covalently per subunit.</text>
</comment>
<evidence type="ECO:0000256" key="4">
    <source>
        <dbReference type="ARBA" id="ARBA00022692"/>
    </source>
</evidence>
<keyword evidence="4 10" id="KW-0812">Transmembrane</keyword>
<dbReference type="AlphaFoldDB" id="A0A3S2Z9S2"/>
<feature type="binding site" description="covalent" evidence="9">
    <location>
        <position position="62"/>
    </location>
    <ligand>
        <name>heme c</name>
        <dbReference type="ChEBI" id="CHEBI:61717"/>
    </ligand>
</feature>
<feature type="binding site" description="covalent" evidence="9">
    <location>
        <position position="58"/>
    </location>
    <ligand>
        <name>heme c</name>
        <dbReference type="ChEBI" id="CHEBI:61717"/>
    </ligand>
</feature>
<dbReference type="EMBL" id="SADE01000002">
    <property type="protein sequence ID" value="RVU36883.1"/>
    <property type="molecule type" value="Genomic_DNA"/>
</dbReference>
<evidence type="ECO:0000256" key="7">
    <source>
        <dbReference type="ARBA" id="ARBA00023004"/>
    </source>
</evidence>
<dbReference type="Gene3D" id="1.20.5.100">
    <property type="entry name" value="Cytochrome c1, transmembrane anchor, C-terminal"/>
    <property type="match status" value="1"/>
</dbReference>
<keyword evidence="6 10" id="KW-1133">Transmembrane helix</keyword>
<dbReference type="GO" id="GO:0009055">
    <property type="term" value="F:electron transfer activity"/>
    <property type="evidence" value="ECO:0007669"/>
    <property type="project" value="InterPro"/>
</dbReference>
<keyword evidence="5 9" id="KW-0479">Metal-binding</keyword>
<dbReference type="GO" id="GO:0020037">
    <property type="term" value="F:heme binding"/>
    <property type="evidence" value="ECO:0007669"/>
    <property type="project" value="InterPro"/>
</dbReference>
<evidence type="ECO:0000256" key="9">
    <source>
        <dbReference type="PIRSR" id="PIRSR602326-1"/>
    </source>
</evidence>
<evidence type="ECO:0000256" key="10">
    <source>
        <dbReference type="SAM" id="Phobius"/>
    </source>
</evidence>
<dbReference type="PANTHER" id="PTHR10266">
    <property type="entry name" value="CYTOCHROME C1"/>
    <property type="match status" value="1"/>
</dbReference>
<keyword evidence="7 9" id="KW-0408">Iron</keyword>
<keyword evidence="3 9" id="KW-0349">Heme</keyword>
<evidence type="ECO:0000256" key="11">
    <source>
        <dbReference type="SAM" id="SignalP"/>
    </source>
</evidence>
<feature type="chain" id="PRO_5018775618" description="Cytochrome c1" evidence="11">
    <location>
        <begin position="23"/>
        <end position="253"/>
    </location>
</feature>
<evidence type="ECO:0000313" key="14">
    <source>
        <dbReference type="Proteomes" id="UP000287447"/>
    </source>
</evidence>
<name>A0A3S2Z9S2_9PROT</name>
<dbReference type="PANTHER" id="PTHR10266:SF3">
    <property type="entry name" value="CYTOCHROME C1, HEME PROTEIN, MITOCHONDRIAL"/>
    <property type="match status" value="1"/>
</dbReference>
<dbReference type="Gene3D" id="1.10.760.10">
    <property type="entry name" value="Cytochrome c-like domain"/>
    <property type="match status" value="1"/>
</dbReference>
<dbReference type="Pfam" id="PF02167">
    <property type="entry name" value="Cytochrom_C1"/>
    <property type="match status" value="1"/>
</dbReference>
<comment type="caution">
    <text evidence="13">The sequence shown here is derived from an EMBL/GenBank/DDBJ whole genome shotgun (WGS) entry which is preliminary data.</text>
</comment>
<feature type="transmembrane region" description="Helical" evidence="10">
    <location>
        <begin position="226"/>
        <end position="243"/>
    </location>
</feature>
<feature type="signal peptide" evidence="11">
    <location>
        <begin position="1"/>
        <end position="22"/>
    </location>
</feature>
<dbReference type="GO" id="GO:0046872">
    <property type="term" value="F:metal ion binding"/>
    <property type="evidence" value="ECO:0007669"/>
    <property type="project" value="UniProtKB-KW"/>
</dbReference>
<protein>
    <recommendedName>
        <fullName evidence="2">Cytochrome c1</fullName>
    </recommendedName>
</protein>
<keyword evidence="11" id="KW-0732">Signal</keyword>
<feature type="domain" description="Cytochrome c" evidence="12">
    <location>
        <begin position="45"/>
        <end position="152"/>
    </location>
</feature>
<dbReference type="InterPro" id="IPR036909">
    <property type="entry name" value="Cyt_c-like_dom_sf"/>
</dbReference>
<proteinExistence type="predicted"/>
<evidence type="ECO:0000256" key="8">
    <source>
        <dbReference type="ARBA" id="ARBA00023136"/>
    </source>
</evidence>
<dbReference type="PROSITE" id="PS51007">
    <property type="entry name" value="CYTC"/>
    <property type="match status" value="1"/>
</dbReference>
<dbReference type="InterPro" id="IPR009056">
    <property type="entry name" value="Cyt_c-like_dom"/>
</dbReference>
<accession>A0A3S2Z9S2</accession>
<dbReference type="OrthoDB" id="9808471at2"/>
<evidence type="ECO:0000256" key="5">
    <source>
        <dbReference type="ARBA" id="ARBA00022723"/>
    </source>
</evidence>
<keyword evidence="8 10" id="KW-0472">Membrane</keyword>
<evidence type="ECO:0000259" key="12">
    <source>
        <dbReference type="PROSITE" id="PS51007"/>
    </source>
</evidence>
<evidence type="ECO:0000256" key="6">
    <source>
        <dbReference type="ARBA" id="ARBA00022989"/>
    </source>
</evidence>
<organism evidence="13 14">
    <name type="scientific">Hwanghaeella grinnelliae</name>
    <dbReference type="NCBI Taxonomy" id="2500179"/>
    <lineage>
        <taxon>Bacteria</taxon>
        <taxon>Pseudomonadati</taxon>
        <taxon>Pseudomonadota</taxon>
        <taxon>Alphaproteobacteria</taxon>
        <taxon>Rhodospirillales</taxon>
        <taxon>Rhodospirillaceae</taxon>
        <taxon>Hwanghaeella</taxon>
    </lineage>
</organism>
<feature type="binding site" description="covalent" evidence="9">
    <location>
        <position position="61"/>
    </location>
    <ligand>
        <name>heme c</name>
        <dbReference type="ChEBI" id="CHEBI:61717"/>
    </ligand>
</feature>
<sequence length="253" mass="27464">MIGRALLGAAMALMIGGGSAQAAEGIVPPSQDWSFNGVFGTFDKASAQRGLKIYKEVCSGCHSLNLMYYRNITALGYSEDQAKAFAAEYETTDGPNDDGDYFTRPARPSDRFVAPFENEKAAAASNGGKAPPDLSLMVKARMHGADYIYALLTGYKEVPPEGVTLSPGGHYNEYFPGHQIAMAPPLFEDAVEFDDGTPATVEQMAKDVSMFLAWTAEPEMEDRKGMGVKVFLFLLVFLGLAIANKKRLWAKLH</sequence>
<reference evidence="14" key="1">
    <citation type="submission" date="2019-01" db="EMBL/GenBank/DDBJ databases">
        <title>Gri0909 isolated from a small marine red alga.</title>
        <authorList>
            <person name="Kim J."/>
            <person name="Jeong S.E."/>
            <person name="Jeon C.O."/>
        </authorList>
    </citation>
    <scope>NUCLEOTIDE SEQUENCE [LARGE SCALE GENOMIC DNA]</scope>
    <source>
        <strain evidence="14">Gri0909</strain>
    </source>
</reference>
<dbReference type="GO" id="GO:0016020">
    <property type="term" value="C:membrane"/>
    <property type="evidence" value="ECO:0007669"/>
    <property type="project" value="UniProtKB-SubCell"/>
</dbReference>
<gene>
    <name evidence="13" type="ORF">EOI86_11490</name>
</gene>
<dbReference type="InterPro" id="IPR002326">
    <property type="entry name" value="Cyt_c1"/>
</dbReference>
<comment type="subcellular location">
    <subcellularLocation>
        <location evidence="1">Membrane</location>
    </subcellularLocation>
</comment>
<evidence type="ECO:0000313" key="13">
    <source>
        <dbReference type="EMBL" id="RVU36883.1"/>
    </source>
</evidence>
<evidence type="ECO:0000256" key="3">
    <source>
        <dbReference type="ARBA" id="ARBA00022617"/>
    </source>
</evidence>
<dbReference type="PRINTS" id="PR00603">
    <property type="entry name" value="CYTOCHROMEC1"/>
</dbReference>
<evidence type="ECO:0000256" key="2">
    <source>
        <dbReference type="ARBA" id="ARBA00016165"/>
    </source>
</evidence>
<dbReference type="Proteomes" id="UP000287447">
    <property type="component" value="Unassembled WGS sequence"/>
</dbReference>
<feature type="binding site" description="covalent" evidence="9">
    <location>
        <position position="182"/>
    </location>
    <ligand>
        <name>heme c</name>
        <dbReference type="ChEBI" id="CHEBI:61717"/>
    </ligand>
</feature>
<dbReference type="FunFam" id="1.10.760.10:FF:000011">
    <property type="entry name" value="Cytochrome c1, putative"/>
    <property type="match status" value="1"/>
</dbReference>